<gene>
    <name evidence="1" type="ORF">NCTC11086_02137</name>
</gene>
<reference evidence="1 2" key="1">
    <citation type="submission" date="2018-06" db="EMBL/GenBank/DDBJ databases">
        <authorList>
            <consortium name="Pathogen Informatics"/>
            <person name="Doyle S."/>
        </authorList>
    </citation>
    <scope>NUCLEOTIDE SEQUENCE [LARGE SCALE GENOMIC DNA]</scope>
    <source>
        <strain evidence="1 2">NCTC11086</strain>
    </source>
</reference>
<evidence type="ECO:0000313" key="2">
    <source>
        <dbReference type="Proteomes" id="UP000248534"/>
    </source>
</evidence>
<accession>A0A2X4AKV2</accession>
<dbReference type="RefSeq" id="WP_111676693.1">
    <property type="nucleotide sequence ID" value="NZ_LS483364.1"/>
</dbReference>
<protein>
    <submittedName>
        <fullName evidence="1">Uncharacterized protein</fullName>
    </submittedName>
</protein>
<dbReference type="EMBL" id="LS483364">
    <property type="protein sequence ID" value="SQF72181.1"/>
    <property type="molecule type" value="Genomic_DNA"/>
</dbReference>
<name>A0A2X4AKV2_STRSA</name>
<sequence>MKLDISDKTFLAMITANMVGRLEDYQTQYEKDTWDNRKKILSGLSYIGVDTIDNLLMGKKVSNDTYEAIFQNKQLEELARTLSEEITAENPHTLKEVTDLIENLEKRALLDNVREIEVDFLEVALTKLRKGDKRRLTRNELLLIYLSQEANKLSEDENIDFFRLLSNQDMLKNIMTYLPLLETIFQSEEALEIFCNVADRLEQFRLIHEAEKWETIDEEAHKISQQFGINL</sequence>
<dbReference type="Proteomes" id="UP000248534">
    <property type="component" value="Chromosome 1"/>
</dbReference>
<dbReference type="AlphaFoldDB" id="A0A2X4AKV2"/>
<organism evidence="1 2">
    <name type="scientific">Streptococcus sanguinis</name>
    <dbReference type="NCBI Taxonomy" id="1305"/>
    <lineage>
        <taxon>Bacteria</taxon>
        <taxon>Bacillati</taxon>
        <taxon>Bacillota</taxon>
        <taxon>Bacilli</taxon>
        <taxon>Lactobacillales</taxon>
        <taxon>Streptococcaceae</taxon>
        <taxon>Streptococcus</taxon>
    </lineage>
</organism>
<proteinExistence type="predicted"/>
<evidence type="ECO:0000313" key="1">
    <source>
        <dbReference type="EMBL" id="SQF72181.1"/>
    </source>
</evidence>